<protein>
    <submittedName>
        <fullName evidence="2">Uncharacterized protein</fullName>
    </submittedName>
</protein>
<name>A0A0C2C3F0_9BILA</name>
<reference evidence="2 3" key="1">
    <citation type="submission" date="2013-12" db="EMBL/GenBank/DDBJ databases">
        <title>Draft genome of the parsitic nematode Ancylostoma duodenale.</title>
        <authorList>
            <person name="Mitreva M."/>
        </authorList>
    </citation>
    <scope>NUCLEOTIDE SEQUENCE [LARGE SCALE GENOMIC DNA]</scope>
    <source>
        <strain evidence="2 3">Zhejiang</strain>
    </source>
</reference>
<dbReference type="AlphaFoldDB" id="A0A0C2C3F0"/>
<organism evidence="2 3">
    <name type="scientific">Ancylostoma duodenale</name>
    <dbReference type="NCBI Taxonomy" id="51022"/>
    <lineage>
        <taxon>Eukaryota</taxon>
        <taxon>Metazoa</taxon>
        <taxon>Ecdysozoa</taxon>
        <taxon>Nematoda</taxon>
        <taxon>Chromadorea</taxon>
        <taxon>Rhabditida</taxon>
        <taxon>Rhabditina</taxon>
        <taxon>Rhabditomorpha</taxon>
        <taxon>Strongyloidea</taxon>
        <taxon>Ancylostomatidae</taxon>
        <taxon>Ancylostomatinae</taxon>
        <taxon>Ancylostoma</taxon>
    </lineage>
</organism>
<feature type="region of interest" description="Disordered" evidence="1">
    <location>
        <begin position="26"/>
        <end position="60"/>
    </location>
</feature>
<evidence type="ECO:0000313" key="2">
    <source>
        <dbReference type="EMBL" id="KIH50813.1"/>
    </source>
</evidence>
<proteinExistence type="predicted"/>
<keyword evidence="3" id="KW-1185">Reference proteome</keyword>
<dbReference type="EMBL" id="KN748558">
    <property type="protein sequence ID" value="KIH50813.1"/>
    <property type="molecule type" value="Genomic_DNA"/>
</dbReference>
<gene>
    <name evidence="2" type="ORF">ANCDUO_19105</name>
</gene>
<dbReference type="Proteomes" id="UP000054047">
    <property type="component" value="Unassembled WGS sequence"/>
</dbReference>
<accession>A0A0C2C3F0</accession>
<feature type="compositionally biased region" description="Basic and acidic residues" evidence="1">
    <location>
        <begin position="37"/>
        <end position="60"/>
    </location>
</feature>
<sequence>MPYLSSSSVRCWFPAIIGCVPRATLIPRNGQPPSPQDPKDLPFLDPNRKQETQTREELIY</sequence>
<evidence type="ECO:0000313" key="3">
    <source>
        <dbReference type="Proteomes" id="UP000054047"/>
    </source>
</evidence>
<evidence type="ECO:0000256" key="1">
    <source>
        <dbReference type="SAM" id="MobiDB-lite"/>
    </source>
</evidence>
<dbReference type="OrthoDB" id="8062037at2759"/>